<evidence type="ECO:0000256" key="2">
    <source>
        <dbReference type="ARBA" id="ARBA00022679"/>
    </source>
</evidence>
<keyword evidence="2" id="KW-0808">Transferase</keyword>
<sequence>MLASLNKCSDQVAIKVIQKARNRDNNMAEAHTLRITEDCPFLCHGYGAFQTQRGAGEGAASGLLPQVAAAHGSPLLIMEFIRGGTLEQLMDEKGCLDMDRINDLKPPNILLNFEGHIKIADFVLVAEGMFSNNKIYEIARTSEIHLMRGYGAEVDWWAFAIILFEMATGRAPFNEDLPLTYFRSVIFQQPSIPEDISAI</sequence>
<evidence type="ECO:0000256" key="1">
    <source>
        <dbReference type="ARBA" id="ARBA00022527"/>
    </source>
</evidence>
<dbReference type="InterPro" id="IPR000719">
    <property type="entry name" value="Prot_kinase_dom"/>
</dbReference>
<keyword evidence="1" id="KW-0723">Serine/threonine-protein kinase</keyword>
<dbReference type="PROSITE" id="PS50011">
    <property type="entry name" value="PROTEIN_KINASE_DOM"/>
    <property type="match status" value="1"/>
</dbReference>
<dbReference type="SMART" id="SM00220">
    <property type="entry name" value="S_TKc"/>
    <property type="match status" value="1"/>
</dbReference>
<dbReference type="Proteomes" id="UP000694892">
    <property type="component" value="Chromosome 4L"/>
</dbReference>
<name>A0A974D4N9_XENLA</name>
<dbReference type="GO" id="GO:0004674">
    <property type="term" value="F:protein serine/threonine kinase activity"/>
    <property type="evidence" value="ECO:0007669"/>
    <property type="project" value="UniProtKB-KW"/>
</dbReference>
<evidence type="ECO:0000256" key="4">
    <source>
        <dbReference type="ARBA" id="ARBA00022777"/>
    </source>
</evidence>
<dbReference type="GO" id="GO:0005524">
    <property type="term" value="F:ATP binding"/>
    <property type="evidence" value="ECO:0007669"/>
    <property type="project" value="UniProtKB-KW"/>
</dbReference>
<reference evidence="8" key="1">
    <citation type="journal article" date="2016" name="Nature">
        <title>Genome evolution in the allotetraploid frog Xenopus laevis.</title>
        <authorList>
            <person name="Session A.M."/>
            <person name="Uno Y."/>
            <person name="Kwon T."/>
            <person name="Chapman J.A."/>
            <person name="Toyoda A."/>
            <person name="Takahashi S."/>
            <person name="Fukui A."/>
            <person name="Hikosaka A."/>
            <person name="Suzuki A."/>
            <person name="Kondo M."/>
            <person name="van Heeringen S.J."/>
            <person name="Quigley I."/>
            <person name="Heinz S."/>
            <person name="Ogino H."/>
            <person name="Ochi H."/>
            <person name="Hellsten U."/>
            <person name="Lyons J.B."/>
            <person name="Simakov O."/>
            <person name="Putnam N."/>
            <person name="Stites J."/>
            <person name="Kuroki Y."/>
            <person name="Tanaka T."/>
            <person name="Michiue T."/>
            <person name="Watanabe M."/>
            <person name="Bogdanovic O."/>
            <person name="Lister R."/>
            <person name="Georgiou G."/>
            <person name="Paranjpe S.S."/>
            <person name="van Kruijsbergen I."/>
            <person name="Shu S."/>
            <person name="Carlson J."/>
            <person name="Kinoshita T."/>
            <person name="Ohta Y."/>
            <person name="Mawaribuchi S."/>
            <person name="Jenkins J."/>
            <person name="Grimwood J."/>
            <person name="Schmutz J."/>
            <person name="Mitros T."/>
            <person name="Mozaffari S.V."/>
            <person name="Suzuki Y."/>
            <person name="Haramoto Y."/>
            <person name="Yamamoto T.S."/>
            <person name="Takagi C."/>
            <person name="Heald R."/>
            <person name="Miller K."/>
            <person name="Haudenschild C."/>
            <person name="Kitzman J."/>
            <person name="Nakayama T."/>
            <person name="Izutsu Y."/>
            <person name="Robert J."/>
            <person name="Fortriede J."/>
            <person name="Burns K."/>
            <person name="Lotay V."/>
            <person name="Karimi K."/>
            <person name="Yasuoka Y."/>
            <person name="Dichmann D.S."/>
            <person name="Flajnik M.F."/>
            <person name="Houston D.W."/>
            <person name="Shendure J."/>
            <person name="DuPasquier L."/>
            <person name="Vize P.D."/>
            <person name="Zorn A.M."/>
            <person name="Ito M."/>
            <person name="Marcotte E.M."/>
            <person name="Wallingford J.B."/>
            <person name="Ito Y."/>
            <person name="Asashima M."/>
            <person name="Ueno N."/>
            <person name="Matsuda Y."/>
            <person name="Veenstra G.J."/>
            <person name="Fujiyama A."/>
            <person name="Harland R.M."/>
            <person name="Taira M."/>
            <person name="Rokhsar D.S."/>
        </authorList>
    </citation>
    <scope>NUCLEOTIDE SEQUENCE [LARGE SCALE GENOMIC DNA]</scope>
    <source>
        <strain evidence="8">J</strain>
    </source>
</reference>
<evidence type="ECO:0000313" key="7">
    <source>
        <dbReference type="EMBL" id="OCT84131.1"/>
    </source>
</evidence>
<dbReference type="Gene3D" id="1.10.510.10">
    <property type="entry name" value="Transferase(Phosphotransferase) domain 1"/>
    <property type="match status" value="1"/>
</dbReference>
<proteinExistence type="predicted"/>
<gene>
    <name evidence="7" type="ORF">XELAEV_18022271mg</name>
</gene>
<organism evidence="7 8">
    <name type="scientific">Xenopus laevis</name>
    <name type="common">African clawed frog</name>
    <dbReference type="NCBI Taxonomy" id="8355"/>
    <lineage>
        <taxon>Eukaryota</taxon>
        <taxon>Metazoa</taxon>
        <taxon>Chordata</taxon>
        <taxon>Craniata</taxon>
        <taxon>Vertebrata</taxon>
        <taxon>Euteleostomi</taxon>
        <taxon>Amphibia</taxon>
        <taxon>Batrachia</taxon>
        <taxon>Anura</taxon>
        <taxon>Pipoidea</taxon>
        <taxon>Pipidae</taxon>
        <taxon>Xenopodinae</taxon>
        <taxon>Xenopus</taxon>
        <taxon>Xenopus</taxon>
    </lineage>
</organism>
<evidence type="ECO:0000313" key="8">
    <source>
        <dbReference type="Proteomes" id="UP000694892"/>
    </source>
</evidence>
<dbReference type="Pfam" id="PF00069">
    <property type="entry name" value="Pkinase"/>
    <property type="match status" value="1"/>
</dbReference>
<dbReference type="SUPFAM" id="SSF56112">
    <property type="entry name" value="Protein kinase-like (PK-like)"/>
    <property type="match status" value="1"/>
</dbReference>
<dbReference type="PANTHER" id="PTHR24351">
    <property type="entry name" value="RIBOSOMAL PROTEIN S6 KINASE"/>
    <property type="match status" value="1"/>
</dbReference>
<dbReference type="AlphaFoldDB" id="A0A974D4N9"/>
<keyword evidence="5" id="KW-0067">ATP-binding</keyword>
<feature type="domain" description="Protein kinase" evidence="6">
    <location>
        <begin position="1"/>
        <end position="199"/>
    </location>
</feature>
<dbReference type="InterPro" id="IPR011009">
    <property type="entry name" value="Kinase-like_dom_sf"/>
</dbReference>
<protein>
    <recommendedName>
        <fullName evidence="6">Protein kinase domain-containing protein</fullName>
    </recommendedName>
</protein>
<evidence type="ECO:0000256" key="5">
    <source>
        <dbReference type="ARBA" id="ARBA00022840"/>
    </source>
</evidence>
<evidence type="ECO:0000256" key="3">
    <source>
        <dbReference type="ARBA" id="ARBA00022741"/>
    </source>
</evidence>
<dbReference type="Gene3D" id="3.30.200.20">
    <property type="entry name" value="Phosphorylase Kinase, domain 1"/>
    <property type="match status" value="1"/>
</dbReference>
<keyword evidence="4" id="KW-0418">Kinase</keyword>
<accession>A0A974D4N9</accession>
<keyword evidence="3" id="KW-0547">Nucleotide-binding</keyword>
<evidence type="ECO:0000259" key="6">
    <source>
        <dbReference type="PROSITE" id="PS50011"/>
    </source>
</evidence>
<dbReference type="EMBL" id="CM004472">
    <property type="protein sequence ID" value="OCT84131.1"/>
    <property type="molecule type" value="Genomic_DNA"/>
</dbReference>